<dbReference type="InterPro" id="IPR008969">
    <property type="entry name" value="CarboxyPept-like_regulatory"/>
</dbReference>
<protein>
    <submittedName>
        <fullName evidence="5">Oar protein</fullName>
    </submittedName>
</protein>
<dbReference type="Pfam" id="PF13620">
    <property type="entry name" value="CarboxypepD_reg"/>
    <property type="match status" value="1"/>
</dbReference>
<dbReference type="Gene3D" id="2.60.40.1120">
    <property type="entry name" value="Carboxypeptidase-like, regulatory domain"/>
    <property type="match status" value="1"/>
</dbReference>
<dbReference type="SUPFAM" id="SSF49464">
    <property type="entry name" value="Carboxypeptidase regulatory domain-like"/>
    <property type="match status" value="1"/>
</dbReference>
<evidence type="ECO:0000313" key="5">
    <source>
        <dbReference type="EMBL" id="AXC12642.1"/>
    </source>
</evidence>
<keyword evidence="2" id="KW-0472">Membrane</keyword>
<evidence type="ECO:0000259" key="4">
    <source>
        <dbReference type="Pfam" id="PF25183"/>
    </source>
</evidence>
<evidence type="ECO:0000256" key="3">
    <source>
        <dbReference type="ARBA" id="ARBA00023237"/>
    </source>
</evidence>
<dbReference type="InterPro" id="IPR057601">
    <property type="entry name" value="Oar-like_b-barrel"/>
</dbReference>
<dbReference type="InterPro" id="IPR036942">
    <property type="entry name" value="Beta-barrel_TonB_sf"/>
</dbReference>
<evidence type="ECO:0000256" key="2">
    <source>
        <dbReference type="ARBA" id="ARBA00023136"/>
    </source>
</evidence>
<reference evidence="5 6" key="1">
    <citation type="journal article" date="2018" name="Front. Microbiol.">
        <title>Hydrolytic Capabilities as a Key to Environmental Success: Chitinolytic and Cellulolytic Acidobacteria From Acidic Sub-arctic Soils and Boreal Peatlands.</title>
        <authorList>
            <person name="Belova S.E."/>
            <person name="Ravin N.V."/>
            <person name="Pankratov T.A."/>
            <person name="Rakitin A.L."/>
            <person name="Ivanova A.A."/>
            <person name="Beletsky A.V."/>
            <person name="Mardanov A.V."/>
            <person name="Sinninghe Damste J.S."/>
            <person name="Dedysh S.N."/>
        </authorList>
    </citation>
    <scope>NUCLEOTIDE SEQUENCE [LARGE SCALE GENOMIC DNA]</scope>
    <source>
        <strain evidence="5 6">SBC82</strain>
    </source>
</reference>
<dbReference type="EMBL" id="CP030840">
    <property type="protein sequence ID" value="AXC12642.1"/>
    <property type="molecule type" value="Genomic_DNA"/>
</dbReference>
<dbReference type="GO" id="GO:0009279">
    <property type="term" value="C:cell outer membrane"/>
    <property type="evidence" value="ECO:0007669"/>
    <property type="project" value="UniProtKB-SubCell"/>
</dbReference>
<keyword evidence="6" id="KW-1185">Reference proteome</keyword>
<comment type="subcellular location">
    <subcellularLocation>
        <location evidence="1">Cell outer membrane</location>
    </subcellularLocation>
</comment>
<feature type="domain" description="TonB-dependent transporter Oar-like beta-barrel" evidence="4">
    <location>
        <begin position="233"/>
        <end position="1106"/>
    </location>
</feature>
<proteinExistence type="predicted"/>
<dbReference type="AlphaFoldDB" id="A0A2Z5G0L1"/>
<evidence type="ECO:0000313" key="6">
    <source>
        <dbReference type="Proteomes" id="UP000253606"/>
    </source>
</evidence>
<dbReference type="KEGG" id="abas:ACPOL_3353"/>
<keyword evidence="3" id="KW-0998">Cell outer membrane</keyword>
<organism evidence="5 6">
    <name type="scientific">Acidisarcina polymorpha</name>
    <dbReference type="NCBI Taxonomy" id="2211140"/>
    <lineage>
        <taxon>Bacteria</taxon>
        <taxon>Pseudomonadati</taxon>
        <taxon>Acidobacteriota</taxon>
        <taxon>Terriglobia</taxon>
        <taxon>Terriglobales</taxon>
        <taxon>Acidobacteriaceae</taxon>
        <taxon>Acidisarcina</taxon>
    </lineage>
</organism>
<dbReference type="Pfam" id="PF25183">
    <property type="entry name" value="OMP_b-brl_4"/>
    <property type="match status" value="1"/>
</dbReference>
<name>A0A2Z5G0L1_9BACT</name>
<accession>A0A2Z5G0L1</accession>
<dbReference type="Proteomes" id="UP000253606">
    <property type="component" value="Chromosome"/>
</dbReference>
<dbReference type="SUPFAM" id="SSF56935">
    <property type="entry name" value="Porins"/>
    <property type="match status" value="1"/>
</dbReference>
<gene>
    <name evidence="5" type="ORF">ACPOL_3353</name>
</gene>
<sequence>MLSFTAPVLAQTAGTGSIQGSVLDQTGAAIPNATVTATDVATQVKHAATSSSTGLYSFPSLPIGNYLVDSDAAGFQHYRQSNIVLDVGSSIAVNVSMKPGNVNQVVEVRAAGLALQTEDSSLKQTVDEKTLTALPLNGRQMTDLVTLMGGAVNANEGNDVQGSKTFYSSAVISIAGGQGNFTDYRLDGGDHNDYMTNINLPFPFPDAVAQFSVETTDLGAQSGLHPGGLVNVVTRSGSNDWHGSAFEFIRNNYIDATNFFSTSKDTLHQNQFGGTFGGRIIRDKLFFFAGYQRLNSGQSQSLTPAYVPTAANLAGDFSATENSACQTSPIQLVNPQTGALLPNNHIDPSLFNVTALALDKYLPAPTNACGLVTFAIPSKVTENQFVTRGDWSINAQHSLYGRYWIDDYQHPAFFSPTNILITGQTGNYERVQSITLGETYIPTPHLVNTFHATGSRRRINRGPAPEGINPATLGIDMYSTAPVSLNLQVTDKWSIYSGAPATFNVNTFAFADDITWVHGKHQIAFGGEFVRSQFNENNVYQGNGSFNFSGVYSQFGPAGQSPGATGADANLDFLTGSMNSFEQSSPQLDALRAPIPSLYIMDTYHLNDKIVLTGGVRWAPEFFPTDYFGRGSTFSIKNFLNGTVSSVYPNAPAGSLFYGDAGVPKAMTKNSLWQFSPRAGATIDLKGDGKLVFRVGGAMVYDLVNFFMGQNMNVNPPFSQSIANNPVNQPLNFSSPWSNGTVTTNPFPAPIKPNPDIAFQPGSQYIVLPRQYQPPVMFQYTVSIQQEFAHGWQFQIDYIGNRTNYNSYALPMSPAVYIPGNCGDGPCSTLGNTASRFSLTLANPAAGPYYAGGGQGSTFVVTGANSSYNGLITTIQHRLSSSFVLMANYTWSHCIDIADSVGDTEAVTVQDPANIKADRANCGFDFRHVFNTLLVATSHFPLTGAAGLIVNHWEFAPLVHATDGAPFTVITGVDNSLTDIGNDRPDLVPSTALYTHNKIKSGQSINAQFINPGAFAPNAIGTYGSVARDQFRGPKFLQVDSALSRILPIHERLNLALRLEAFNLLNHPNFATPESGGYIGQTTSLTSPTFGQITATTNNYGARIFQGAVKLNF</sequence>
<evidence type="ECO:0000256" key="1">
    <source>
        <dbReference type="ARBA" id="ARBA00004442"/>
    </source>
</evidence>
<dbReference type="Gene3D" id="2.40.170.20">
    <property type="entry name" value="TonB-dependent receptor, beta-barrel domain"/>
    <property type="match status" value="1"/>
</dbReference>